<evidence type="ECO:0000313" key="2">
    <source>
        <dbReference type="Proteomes" id="UP000058613"/>
    </source>
</evidence>
<evidence type="ECO:0000313" key="1">
    <source>
        <dbReference type="EMBL" id="ALL00603.1"/>
    </source>
</evidence>
<dbReference type="AlphaFoldDB" id="A0A0P0N155"/>
<dbReference type="GO" id="GO:0016301">
    <property type="term" value="F:kinase activity"/>
    <property type="evidence" value="ECO:0007669"/>
    <property type="project" value="UniProtKB-KW"/>
</dbReference>
<protein>
    <submittedName>
        <fullName evidence="1">Putative Ser/Thr protein kinase</fullName>
    </submittedName>
</protein>
<organism evidence="1 2">
    <name type="scientific">Pyrodictium delaneyi</name>
    <dbReference type="NCBI Taxonomy" id="1273541"/>
    <lineage>
        <taxon>Archaea</taxon>
        <taxon>Thermoproteota</taxon>
        <taxon>Thermoprotei</taxon>
        <taxon>Desulfurococcales</taxon>
        <taxon>Pyrodictiaceae</taxon>
        <taxon>Pyrodictium</taxon>
    </lineage>
</organism>
<accession>A0A0P0N155</accession>
<dbReference type="GeneID" id="26098889"/>
<dbReference type="InterPro" id="IPR011009">
    <property type="entry name" value="Kinase-like_dom_sf"/>
</dbReference>
<dbReference type="STRING" id="1273541.Pyrde_0553"/>
<name>A0A0P0N155_9CREN</name>
<dbReference type="EMBL" id="CP013011">
    <property type="protein sequence ID" value="ALL00603.1"/>
    <property type="molecule type" value="Genomic_DNA"/>
</dbReference>
<keyword evidence="1" id="KW-0808">Transferase</keyword>
<proteinExistence type="predicted"/>
<keyword evidence="1" id="KW-0418">Kinase</keyword>
<reference evidence="1 2" key="1">
    <citation type="submission" date="2015-10" db="EMBL/GenBank/DDBJ databases">
        <title>Complete genome sequence of hyperthermophilic archaeon Pyrodictium delaneyi Su06.</title>
        <authorList>
            <person name="Jung J.-H."/>
            <person name="Lin J."/>
            <person name="Holden J.F."/>
            <person name="Park C.-S."/>
        </authorList>
    </citation>
    <scope>NUCLEOTIDE SEQUENCE [LARGE SCALE GENOMIC DNA]</scope>
    <source>
        <strain evidence="1 2">Su06</strain>
    </source>
</reference>
<dbReference type="OrthoDB" id="86092at2157"/>
<dbReference type="Proteomes" id="UP000058613">
    <property type="component" value="Chromosome"/>
</dbReference>
<dbReference type="RefSeq" id="WP_055408021.1">
    <property type="nucleotide sequence ID" value="NZ_CP013011.1"/>
</dbReference>
<dbReference type="KEGG" id="pdl:Pyrde_0553"/>
<gene>
    <name evidence="1" type="ORF">Pyrde_0553</name>
</gene>
<sequence>MATRDGLQSTTLDEAEKIELQEAASAICYPDPESRHCKHLLSELREAGITHYISYGGVEIPGGYRLLGRGWAGNVFLAIWRDTIVAVKALHPRSRRGSMLWEAAAWTVAAWANIAPRIYMATRLFILVQPIYGPQLGDFRPRSCGWARHVLRRLLWKAYRLDKLGIRHGELARPGGQVLIDLASSEPFIIDYDSSTLHQSPGNLTQLVGGLKRLEWVRRCAKIGVENPTLRATLRAYKRSPSLSLFEQILALLSLDSLP</sequence>
<dbReference type="SUPFAM" id="SSF56112">
    <property type="entry name" value="Protein kinase-like (PK-like)"/>
    <property type="match status" value="1"/>
</dbReference>